<keyword evidence="6" id="KW-1133">Transmembrane helix</keyword>
<evidence type="ECO:0000259" key="7">
    <source>
        <dbReference type="PROSITE" id="PS50268"/>
    </source>
</evidence>
<dbReference type="PANTHER" id="PTHR24027">
    <property type="entry name" value="CADHERIN-23"/>
    <property type="match status" value="1"/>
</dbReference>
<dbReference type="Pfam" id="PF00028">
    <property type="entry name" value="Cadherin"/>
    <property type="match status" value="1"/>
</dbReference>
<dbReference type="PROSITE" id="PS00232">
    <property type="entry name" value="CADHERIN_1"/>
    <property type="match status" value="1"/>
</dbReference>
<dbReference type="SMART" id="SM00112">
    <property type="entry name" value="CA"/>
    <property type="match status" value="1"/>
</dbReference>
<dbReference type="GO" id="GO:0005509">
    <property type="term" value="F:calcium ion binding"/>
    <property type="evidence" value="ECO:0007669"/>
    <property type="project" value="UniProtKB-UniRule"/>
</dbReference>
<organism evidence="8 9">
    <name type="scientific">Plectus sambesii</name>
    <dbReference type="NCBI Taxonomy" id="2011161"/>
    <lineage>
        <taxon>Eukaryota</taxon>
        <taxon>Metazoa</taxon>
        <taxon>Ecdysozoa</taxon>
        <taxon>Nematoda</taxon>
        <taxon>Chromadorea</taxon>
        <taxon>Plectida</taxon>
        <taxon>Plectina</taxon>
        <taxon>Plectoidea</taxon>
        <taxon>Plectidae</taxon>
        <taxon>Plectus</taxon>
    </lineage>
</organism>
<evidence type="ECO:0000313" key="8">
    <source>
        <dbReference type="Proteomes" id="UP000887566"/>
    </source>
</evidence>
<dbReference type="InterPro" id="IPR020894">
    <property type="entry name" value="Cadherin_CS"/>
</dbReference>
<evidence type="ECO:0000256" key="1">
    <source>
        <dbReference type="ARBA" id="ARBA00004370"/>
    </source>
</evidence>
<keyword evidence="3 5" id="KW-0106">Calcium</keyword>
<evidence type="ECO:0000256" key="3">
    <source>
        <dbReference type="ARBA" id="ARBA00022837"/>
    </source>
</evidence>
<dbReference type="GO" id="GO:0045296">
    <property type="term" value="F:cadherin binding"/>
    <property type="evidence" value="ECO:0007669"/>
    <property type="project" value="TreeGrafter"/>
</dbReference>
<evidence type="ECO:0000256" key="4">
    <source>
        <dbReference type="ARBA" id="ARBA00023136"/>
    </source>
</evidence>
<accession>A0A914UYB4</accession>
<dbReference type="InterPro" id="IPR039808">
    <property type="entry name" value="Cadherin"/>
</dbReference>
<sequence>MVAAIVYKKCNDKKDPRAPVITADRTLLELTIEVRDVNDNFPHFTQSAFLGGGVQGKTKLGDRVARIFATDADDSDAGQLRYEIKGRIRSEFDKGYLDTDRQSFIINNVTGDIISNLHFQDDWNGNFMFTVAVVDSAGHEDTATVTINLLGNNQQVELSFETSANSVWDNAAKIVRLLSEATSWNSTIDDVRMPPVGVADINQSKVLVHFLDPNNTVIPIDIALNTLDRPESVDQKEAKRQLIEVHKLKYAGHTPTLTTIGLSRANMAIYFGVAGIVGGLMLVMIVLMAVWSCQNRSYKRKLKAATTLAFGTADPTVSAYDVPGTNLHATSNPVWMSAYETYGV</sequence>
<dbReference type="WBParaSite" id="PSAMB.scaffold13606size2196.g35573.t1">
    <property type="protein sequence ID" value="PSAMB.scaffold13606size2196.g35573.t1"/>
    <property type="gene ID" value="PSAMB.scaffold13606size2196.g35573"/>
</dbReference>
<keyword evidence="4 6" id="KW-0472">Membrane</keyword>
<dbReference type="Proteomes" id="UP000887566">
    <property type="component" value="Unplaced"/>
</dbReference>
<dbReference type="GO" id="GO:0007156">
    <property type="term" value="P:homophilic cell adhesion via plasma membrane adhesion molecules"/>
    <property type="evidence" value="ECO:0007669"/>
    <property type="project" value="InterPro"/>
</dbReference>
<dbReference type="InterPro" id="IPR015919">
    <property type="entry name" value="Cadherin-like_sf"/>
</dbReference>
<keyword evidence="8" id="KW-1185">Reference proteome</keyword>
<evidence type="ECO:0000256" key="2">
    <source>
        <dbReference type="ARBA" id="ARBA00022737"/>
    </source>
</evidence>
<dbReference type="GO" id="GO:0016477">
    <property type="term" value="P:cell migration"/>
    <property type="evidence" value="ECO:0007669"/>
    <property type="project" value="TreeGrafter"/>
</dbReference>
<comment type="subcellular location">
    <subcellularLocation>
        <location evidence="1">Membrane</location>
    </subcellularLocation>
</comment>
<evidence type="ECO:0000313" key="9">
    <source>
        <dbReference type="WBParaSite" id="PSAMB.scaffold13606size2196.g35573.t1"/>
    </source>
</evidence>
<dbReference type="Gene3D" id="2.60.40.60">
    <property type="entry name" value="Cadherins"/>
    <property type="match status" value="1"/>
</dbReference>
<dbReference type="PROSITE" id="PS50268">
    <property type="entry name" value="CADHERIN_2"/>
    <property type="match status" value="1"/>
</dbReference>
<dbReference type="InterPro" id="IPR002126">
    <property type="entry name" value="Cadherin-like_dom"/>
</dbReference>
<dbReference type="SUPFAM" id="SSF49313">
    <property type="entry name" value="Cadherin-like"/>
    <property type="match status" value="1"/>
</dbReference>
<dbReference type="PANTHER" id="PTHR24027:SF438">
    <property type="entry name" value="CADHERIN 23"/>
    <property type="match status" value="1"/>
</dbReference>
<reference evidence="9" key="1">
    <citation type="submission" date="2022-11" db="UniProtKB">
        <authorList>
            <consortium name="WormBaseParasite"/>
        </authorList>
    </citation>
    <scope>IDENTIFICATION</scope>
</reference>
<feature type="domain" description="Cadherin" evidence="7">
    <location>
        <begin position="61"/>
        <end position="160"/>
    </location>
</feature>
<keyword evidence="2" id="KW-0677">Repeat</keyword>
<evidence type="ECO:0000256" key="5">
    <source>
        <dbReference type="PROSITE-ProRule" id="PRU00043"/>
    </source>
</evidence>
<dbReference type="GO" id="GO:0016342">
    <property type="term" value="C:catenin complex"/>
    <property type="evidence" value="ECO:0007669"/>
    <property type="project" value="TreeGrafter"/>
</dbReference>
<dbReference type="CDD" id="cd11304">
    <property type="entry name" value="Cadherin_repeat"/>
    <property type="match status" value="1"/>
</dbReference>
<protein>
    <submittedName>
        <fullName evidence="9">Cadherin domain-containing protein</fullName>
    </submittedName>
</protein>
<dbReference type="GO" id="GO:0008013">
    <property type="term" value="F:beta-catenin binding"/>
    <property type="evidence" value="ECO:0007669"/>
    <property type="project" value="TreeGrafter"/>
</dbReference>
<proteinExistence type="predicted"/>
<keyword evidence="6" id="KW-0812">Transmembrane</keyword>
<evidence type="ECO:0000256" key="6">
    <source>
        <dbReference type="SAM" id="Phobius"/>
    </source>
</evidence>
<name>A0A914UYB4_9BILA</name>
<dbReference type="AlphaFoldDB" id="A0A914UYB4"/>
<feature type="transmembrane region" description="Helical" evidence="6">
    <location>
        <begin position="267"/>
        <end position="291"/>
    </location>
</feature>